<accession>C3ZB29</accession>
<evidence type="ECO:0000256" key="3">
    <source>
        <dbReference type="ARBA" id="ARBA00010662"/>
    </source>
</evidence>
<evidence type="ECO:0000256" key="1">
    <source>
        <dbReference type="ARBA" id="ARBA00000832"/>
    </source>
</evidence>
<name>C3ZB29_BRAFL</name>
<comment type="pathway">
    <text evidence="2 6">Carbohydrate degradation; pentose phosphate pathway; D-ribulose 5-phosphate from D-glucose 6-phosphate (oxidative stage): step 2/3.</text>
</comment>
<dbReference type="NCBIfam" id="TIGR01198">
    <property type="entry name" value="pgl"/>
    <property type="match status" value="1"/>
</dbReference>
<sequence length="252" mass="27001">MAEEGVHVLADQAEIGAALGALVAAKAQEAIGDRGVFTIAVSGGSTTKIFCHEMAKRADVGWDKWRVFMADERLVPLDQEDCNYKGYKDALVGTVPLAAEHIYPINPSLSVEAAAEDYTQKLKQVRAGFSLLDAMDNEDTPVFDVVLLGMGPDGHTASLFPGHKLLQEKTLLVAPISDSPKPPPNRVTLTFKVLNRAHCAIFVCTGEGKAANVKNVLEGNEENPLPAALVQPLDGELHWYLDTAAASQLSAQ</sequence>
<dbReference type="UniPathway" id="UPA00115">
    <property type="reaction ID" value="UER00409"/>
</dbReference>
<dbReference type="Gene3D" id="3.40.50.1360">
    <property type="match status" value="1"/>
</dbReference>
<dbReference type="PANTHER" id="PTHR11054">
    <property type="entry name" value="6-PHOSPHOGLUCONOLACTONASE"/>
    <property type="match status" value="1"/>
</dbReference>
<evidence type="ECO:0000256" key="2">
    <source>
        <dbReference type="ARBA" id="ARBA00004961"/>
    </source>
</evidence>
<evidence type="ECO:0000256" key="5">
    <source>
        <dbReference type="ARBA" id="ARBA00022801"/>
    </source>
</evidence>
<feature type="domain" description="Glucosamine/galactosamine-6-phosphate isomerase" evidence="7">
    <location>
        <begin position="11"/>
        <end position="239"/>
    </location>
</feature>
<comment type="function">
    <text evidence="6">Hydrolysis of 6-phosphogluconolactone to 6-phosphogluconate.</text>
</comment>
<evidence type="ECO:0000256" key="6">
    <source>
        <dbReference type="RuleBase" id="RU365095"/>
    </source>
</evidence>
<dbReference type="STRING" id="7739.C3ZB29"/>
<proteinExistence type="inferred from homology"/>
<dbReference type="GO" id="GO:0005975">
    <property type="term" value="P:carbohydrate metabolic process"/>
    <property type="evidence" value="ECO:0007669"/>
    <property type="project" value="UniProtKB-UniRule"/>
</dbReference>
<evidence type="ECO:0000256" key="4">
    <source>
        <dbReference type="ARBA" id="ARBA00013198"/>
    </source>
</evidence>
<evidence type="ECO:0000313" key="8">
    <source>
        <dbReference type="EMBL" id="EEN50066.1"/>
    </source>
</evidence>
<dbReference type="FunFam" id="3.40.50.1360:FF:000005">
    <property type="entry name" value="6-phosphogluconolactonase"/>
    <property type="match status" value="1"/>
</dbReference>
<keyword evidence="5 6" id="KW-0378">Hydrolase</keyword>
<dbReference type="EMBL" id="GG666603">
    <property type="protein sequence ID" value="EEN50066.1"/>
    <property type="molecule type" value="Genomic_DNA"/>
</dbReference>
<organism>
    <name type="scientific">Branchiostoma floridae</name>
    <name type="common">Florida lancelet</name>
    <name type="synonym">Amphioxus</name>
    <dbReference type="NCBI Taxonomy" id="7739"/>
    <lineage>
        <taxon>Eukaryota</taxon>
        <taxon>Metazoa</taxon>
        <taxon>Chordata</taxon>
        <taxon>Cephalochordata</taxon>
        <taxon>Leptocardii</taxon>
        <taxon>Amphioxiformes</taxon>
        <taxon>Branchiostomatidae</taxon>
        <taxon>Branchiostoma</taxon>
    </lineage>
</organism>
<dbReference type="Pfam" id="PF01182">
    <property type="entry name" value="Glucosamine_iso"/>
    <property type="match status" value="1"/>
</dbReference>
<dbReference type="SUPFAM" id="SSF100950">
    <property type="entry name" value="NagB/RpiA/CoA transferase-like"/>
    <property type="match status" value="1"/>
</dbReference>
<protein>
    <recommendedName>
        <fullName evidence="4 6">6-phosphogluconolactonase</fullName>
        <shortName evidence="6">6PGL</shortName>
        <ecNumber evidence="4 6">3.1.1.31</ecNumber>
    </recommendedName>
</protein>
<dbReference type="InterPro" id="IPR037171">
    <property type="entry name" value="NagB/RpiA_transferase-like"/>
</dbReference>
<dbReference type="GO" id="GO:0017057">
    <property type="term" value="F:6-phosphogluconolactonase activity"/>
    <property type="evidence" value="ECO:0007669"/>
    <property type="project" value="UniProtKB-UniRule"/>
</dbReference>
<comment type="catalytic activity">
    <reaction evidence="1 6">
        <text>6-phospho-D-glucono-1,5-lactone + H2O = 6-phospho-D-gluconate + H(+)</text>
        <dbReference type="Rhea" id="RHEA:12556"/>
        <dbReference type="ChEBI" id="CHEBI:15377"/>
        <dbReference type="ChEBI" id="CHEBI:15378"/>
        <dbReference type="ChEBI" id="CHEBI:57955"/>
        <dbReference type="ChEBI" id="CHEBI:58759"/>
        <dbReference type="EC" id="3.1.1.31"/>
    </reaction>
</comment>
<dbReference type="PANTHER" id="PTHR11054:SF0">
    <property type="entry name" value="6-PHOSPHOGLUCONOLACTONASE"/>
    <property type="match status" value="1"/>
</dbReference>
<dbReference type="InterPro" id="IPR039104">
    <property type="entry name" value="6PGL"/>
</dbReference>
<dbReference type="InterPro" id="IPR006148">
    <property type="entry name" value="Glc/Gal-6P_isomerase"/>
</dbReference>
<dbReference type="GO" id="GO:0006098">
    <property type="term" value="P:pentose-phosphate shunt"/>
    <property type="evidence" value="ECO:0007669"/>
    <property type="project" value="UniProtKB-UniPathway"/>
</dbReference>
<reference evidence="8" key="1">
    <citation type="journal article" date="2008" name="Nature">
        <title>The amphioxus genome and the evolution of the chordate karyotype.</title>
        <authorList>
            <consortium name="US DOE Joint Genome Institute (JGI-PGF)"/>
            <person name="Putnam N.H."/>
            <person name="Butts T."/>
            <person name="Ferrier D.E.K."/>
            <person name="Furlong R.F."/>
            <person name="Hellsten U."/>
            <person name="Kawashima T."/>
            <person name="Robinson-Rechavi M."/>
            <person name="Shoguchi E."/>
            <person name="Terry A."/>
            <person name="Yu J.-K."/>
            <person name="Benito-Gutierrez E.L."/>
            <person name="Dubchak I."/>
            <person name="Garcia-Fernandez J."/>
            <person name="Gibson-Brown J.J."/>
            <person name="Grigoriev I.V."/>
            <person name="Horton A.C."/>
            <person name="de Jong P.J."/>
            <person name="Jurka J."/>
            <person name="Kapitonov V.V."/>
            <person name="Kohara Y."/>
            <person name="Kuroki Y."/>
            <person name="Lindquist E."/>
            <person name="Lucas S."/>
            <person name="Osoegawa K."/>
            <person name="Pennacchio L.A."/>
            <person name="Salamov A.A."/>
            <person name="Satou Y."/>
            <person name="Sauka-Spengler T."/>
            <person name="Schmutz J."/>
            <person name="Shin-I T."/>
            <person name="Toyoda A."/>
            <person name="Bronner-Fraser M."/>
            <person name="Fujiyama A."/>
            <person name="Holland L.Z."/>
            <person name="Holland P.W.H."/>
            <person name="Satoh N."/>
            <person name="Rokhsar D.S."/>
        </authorList>
    </citation>
    <scope>NUCLEOTIDE SEQUENCE [LARGE SCALE GENOMIC DNA]</scope>
    <source>
        <strain evidence="8">S238N-H82</strain>
        <tissue evidence="8">Testes</tissue>
    </source>
</reference>
<evidence type="ECO:0000259" key="7">
    <source>
        <dbReference type="Pfam" id="PF01182"/>
    </source>
</evidence>
<dbReference type="AlphaFoldDB" id="C3ZB29"/>
<dbReference type="EC" id="3.1.1.31" evidence="4 6"/>
<dbReference type="InterPro" id="IPR005900">
    <property type="entry name" value="6-phosphogluconolactonase_DevB"/>
</dbReference>
<dbReference type="CDD" id="cd01400">
    <property type="entry name" value="6PGL"/>
    <property type="match status" value="1"/>
</dbReference>
<comment type="similarity">
    <text evidence="3 6">Belongs to the glucosamine/galactosamine-6-phosphate isomerase family. 6-phosphogluconolactonase subfamily.</text>
</comment>
<dbReference type="eggNOG" id="KOG3147">
    <property type="taxonomic scope" value="Eukaryota"/>
</dbReference>
<dbReference type="InParanoid" id="C3ZB29"/>
<gene>
    <name evidence="8" type="ORF">BRAFLDRAFT_57400</name>
</gene>